<comment type="caution">
    <text evidence="8">The sequence shown here is derived from an EMBL/GenBank/DDBJ whole genome shotgun (WGS) entry which is preliminary data.</text>
</comment>
<proteinExistence type="predicted"/>
<dbReference type="PROSITE" id="PS00683">
    <property type="entry name" value="RHODANESE_2"/>
    <property type="match status" value="1"/>
</dbReference>
<evidence type="ECO:0000313" key="8">
    <source>
        <dbReference type="EMBL" id="RAK52064.1"/>
    </source>
</evidence>
<dbReference type="GO" id="GO:0004792">
    <property type="term" value="F:thiosulfate-cyanide sulfurtransferase activity"/>
    <property type="evidence" value="ECO:0007669"/>
    <property type="project" value="InterPro"/>
</dbReference>
<keyword evidence="9" id="KW-1185">Reference proteome</keyword>
<dbReference type="SUPFAM" id="SSF52821">
    <property type="entry name" value="Rhodanese/Cell cycle control phosphatase"/>
    <property type="match status" value="2"/>
</dbReference>
<keyword evidence="4" id="KW-0677">Repeat</keyword>
<feature type="domain" description="Rhodanese" evidence="7">
    <location>
        <begin position="163"/>
        <end position="277"/>
    </location>
</feature>
<dbReference type="SMART" id="SM00450">
    <property type="entry name" value="RHOD"/>
    <property type="match status" value="2"/>
</dbReference>
<dbReference type="Pfam" id="PF00581">
    <property type="entry name" value="Rhodanese"/>
    <property type="match status" value="2"/>
</dbReference>
<dbReference type="GO" id="GO:0005737">
    <property type="term" value="C:cytoplasm"/>
    <property type="evidence" value="ECO:0007669"/>
    <property type="project" value="UniProtKB-SubCell"/>
</dbReference>
<dbReference type="OrthoDB" id="9781034at2"/>
<dbReference type="InterPro" id="IPR001307">
    <property type="entry name" value="Thiosulphate_STrfase_CS"/>
</dbReference>
<dbReference type="CDD" id="cd01448">
    <property type="entry name" value="TST_Repeat_1"/>
    <property type="match status" value="1"/>
</dbReference>
<keyword evidence="3 6" id="KW-0808">Transferase</keyword>
<evidence type="ECO:0000256" key="4">
    <source>
        <dbReference type="ARBA" id="ARBA00022737"/>
    </source>
</evidence>
<evidence type="ECO:0000259" key="7">
    <source>
        <dbReference type="PROSITE" id="PS50206"/>
    </source>
</evidence>
<dbReference type="InterPro" id="IPR045078">
    <property type="entry name" value="TST/MPST-like"/>
</dbReference>
<dbReference type="PROSITE" id="PS50206">
    <property type="entry name" value="RHODANESE_3"/>
    <property type="match status" value="2"/>
</dbReference>
<keyword evidence="8" id="KW-0670">Pyruvate</keyword>
<comment type="catalytic activity">
    <reaction evidence="5">
        <text>2-oxo-3-sulfanylpropanoate + [thioredoxin]-dithiol = [thioredoxin]-disulfide + hydrogen sulfide + pyruvate + H(+)</text>
        <dbReference type="Rhea" id="RHEA:21740"/>
        <dbReference type="Rhea" id="RHEA-COMP:10698"/>
        <dbReference type="Rhea" id="RHEA-COMP:10700"/>
        <dbReference type="ChEBI" id="CHEBI:15361"/>
        <dbReference type="ChEBI" id="CHEBI:15378"/>
        <dbReference type="ChEBI" id="CHEBI:29919"/>
        <dbReference type="ChEBI" id="CHEBI:29950"/>
        <dbReference type="ChEBI" id="CHEBI:50058"/>
        <dbReference type="ChEBI" id="CHEBI:57678"/>
        <dbReference type="EC" id="2.8.1.2"/>
    </reaction>
    <physiologicalReaction direction="left-to-right" evidence="5">
        <dbReference type="Rhea" id="RHEA:21741"/>
    </physiologicalReaction>
</comment>
<reference evidence="9" key="1">
    <citation type="submission" date="2018-05" db="EMBL/GenBank/DDBJ databases">
        <authorList>
            <person name="Li X."/>
        </authorList>
    </citation>
    <scope>NUCLEOTIDE SEQUENCE [LARGE SCALE GENOMIC DNA]</scope>
    <source>
        <strain evidence="9">YIM 73061</strain>
    </source>
</reference>
<gene>
    <name evidence="8" type="ORF">DJ018_12980</name>
</gene>
<protein>
    <recommendedName>
        <fullName evidence="6">Sulfurtransferase</fullName>
    </recommendedName>
</protein>
<dbReference type="PANTHER" id="PTHR11364:SF27">
    <property type="entry name" value="SULFURTRANSFERASE"/>
    <property type="match status" value="1"/>
</dbReference>
<dbReference type="AlphaFoldDB" id="A0A328AF80"/>
<accession>A0A328AF80</accession>
<dbReference type="FunFam" id="3.40.250.10:FF:000015">
    <property type="entry name" value="Sulfurtransferase"/>
    <property type="match status" value="1"/>
</dbReference>
<dbReference type="PANTHER" id="PTHR11364">
    <property type="entry name" value="THIOSULFATE SULFERTANSFERASE"/>
    <property type="match status" value="1"/>
</dbReference>
<dbReference type="FunFam" id="3.40.250.10:FF:000001">
    <property type="entry name" value="Sulfurtransferase"/>
    <property type="match status" value="1"/>
</dbReference>
<sequence length="281" mass="30035">MTDPLVSTHWLAQRIEAGAVQVVDATWYMPNEDGDGRAEHLAGHIPGALFFDIDKIADQRSDLPHMLLSAEAFAEAAGALGLRRDQVTVVYDARGIFSAPRVWWNLRVMGWPEVYVLDGGLKKWREEGRPVETGDVQPAASRLEPRFEPSLVRSVDDVRAAIDEGGTQLVDARAAGRFTGEVPEPRAGLRSGHMPGARNVPWSNLVRADGTLLPADALKTAFETAGVDLGAAIVTTCGSGVSAGTLALGLARLGRFDVAVYDGSWTEWGGRADTPVVTGPA</sequence>
<dbReference type="InterPro" id="IPR036873">
    <property type="entry name" value="Rhodanese-like_dom_sf"/>
</dbReference>
<organism evidence="8 9">
    <name type="scientific">Phenylobacterium deserti</name>
    <dbReference type="NCBI Taxonomy" id="1914756"/>
    <lineage>
        <taxon>Bacteria</taxon>
        <taxon>Pseudomonadati</taxon>
        <taxon>Pseudomonadota</taxon>
        <taxon>Alphaproteobacteria</taxon>
        <taxon>Caulobacterales</taxon>
        <taxon>Caulobacteraceae</taxon>
        <taxon>Phenylobacterium</taxon>
    </lineage>
</organism>
<evidence type="ECO:0000313" key="9">
    <source>
        <dbReference type="Proteomes" id="UP000249725"/>
    </source>
</evidence>
<evidence type="ECO:0000256" key="2">
    <source>
        <dbReference type="ARBA" id="ARBA00022490"/>
    </source>
</evidence>
<keyword evidence="2" id="KW-0963">Cytoplasm</keyword>
<comment type="subcellular location">
    <subcellularLocation>
        <location evidence="1">Cytoplasm</location>
    </subcellularLocation>
</comment>
<dbReference type="Proteomes" id="UP000249725">
    <property type="component" value="Unassembled WGS sequence"/>
</dbReference>
<dbReference type="Gene3D" id="3.40.250.10">
    <property type="entry name" value="Rhodanese-like domain"/>
    <property type="match status" value="2"/>
</dbReference>
<dbReference type="GO" id="GO:0016784">
    <property type="term" value="F:3-mercaptopyruvate sulfurtransferase activity"/>
    <property type="evidence" value="ECO:0007669"/>
    <property type="project" value="UniProtKB-EC"/>
</dbReference>
<name>A0A328AF80_9CAUL</name>
<dbReference type="EMBL" id="QFYR01000003">
    <property type="protein sequence ID" value="RAK52064.1"/>
    <property type="molecule type" value="Genomic_DNA"/>
</dbReference>
<dbReference type="InterPro" id="IPR001763">
    <property type="entry name" value="Rhodanese-like_dom"/>
</dbReference>
<dbReference type="NCBIfam" id="NF008557">
    <property type="entry name" value="PRK11493.1"/>
    <property type="match status" value="1"/>
</dbReference>
<feature type="domain" description="Rhodanese" evidence="7">
    <location>
        <begin position="16"/>
        <end position="133"/>
    </location>
</feature>
<evidence type="ECO:0000256" key="6">
    <source>
        <dbReference type="RuleBase" id="RU000507"/>
    </source>
</evidence>
<evidence type="ECO:0000256" key="1">
    <source>
        <dbReference type="ARBA" id="ARBA00004496"/>
    </source>
</evidence>
<dbReference type="CDD" id="cd01449">
    <property type="entry name" value="TST_Repeat_2"/>
    <property type="match status" value="1"/>
</dbReference>
<evidence type="ECO:0000256" key="3">
    <source>
        <dbReference type="ARBA" id="ARBA00022679"/>
    </source>
</evidence>
<evidence type="ECO:0000256" key="5">
    <source>
        <dbReference type="ARBA" id="ARBA00051793"/>
    </source>
</evidence>
<dbReference type="RefSeq" id="WP_111515388.1">
    <property type="nucleotide sequence ID" value="NZ_QFYR01000003.1"/>
</dbReference>